<feature type="chain" id="PRO_5039114925" evidence="2">
    <location>
        <begin position="28"/>
        <end position="337"/>
    </location>
</feature>
<dbReference type="AlphaFoldDB" id="A0A5N8VNW0"/>
<dbReference type="Proteomes" id="UP000325849">
    <property type="component" value="Unassembled WGS sequence"/>
</dbReference>
<feature type="compositionally biased region" description="Low complexity" evidence="1">
    <location>
        <begin position="46"/>
        <end position="59"/>
    </location>
</feature>
<keyword evidence="6" id="KW-1185">Reference proteome</keyword>
<evidence type="ECO:0000259" key="3">
    <source>
        <dbReference type="Pfam" id="PF11258"/>
    </source>
</evidence>
<feature type="domain" description="DUF3048" evidence="3">
    <location>
        <begin position="68"/>
        <end position="193"/>
    </location>
</feature>
<comment type="caution">
    <text evidence="5">The sequence shown here is derived from an EMBL/GenBank/DDBJ whole genome shotgun (WGS) entry which is preliminary data.</text>
</comment>
<organism evidence="5 6">
    <name type="scientific">Streptomyces adustus</name>
    <dbReference type="NCBI Taxonomy" id="1609272"/>
    <lineage>
        <taxon>Bacteria</taxon>
        <taxon>Bacillati</taxon>
        <taxon>Actinomycetota</taxon>
        <taxon>Actinomycetes</taxon>
        <taxon>Kitasatosporales</taxon>
        <taxon>Streptomycetaceae</taxon>
        <taxon>Streptomyces</taxon>
    </lineage>
</organism>
<dbReference type="SUPFAM" id="SSF159774">
    <property type="entry name" value="YerB-like"/>
    <property type="match status" value="1"/>
</dbReference>
<evidence type="ECO:0000256" key="1">
    <source>
        <dbReference type="SAM" id="MobiDB-lite"/>
    </source>
</evidence>
<dbReference type="OrthoDB" id="9779102at2"/>
<evidence type="ECO:0000313" key="5">
    <source>
        <dbReference type="EMBL" id="MPY36973.1"/>
    </source>
</evidence>
<dbReference type="Pfam" id="PF17479">
    <property type="entry name" value="DUF3048_C"/>
    <property type="match status" value="1"/>
</dbReference>
<dbReference type="Pfam" id="PF11258">
    <property type="entry name" value="DUF3048"/>
    <property type="match status" value="1"/>
</dbReference>
<name>A0A5N8VNW0_9ACTN</name>
<dbReference type="InterPro" id="IPR021416">
    <property type="entry name" value="DUF3048_N"/>
</dbReference>
<dbReference type="InterPro" id="IPR023158">
    <property type="entry name" value="YerB-like_sf"/>
</dbReference>
<sequence>MSDRGRRTRTRGAAATAALLITAVAAAWTAGCTTSHRPGDDARGRPQPSAHSTPATPTPSGLPTRTSSGSVLAVKIDNVPAARPQRGLDSADVVYVEQVEGGLSRLMAVYATRLPDVIGPVRSARESDLELLGQFDRPTLAFSGAQGKLLPLIDRAPLRAEPADRASGAYFRGSDHVAPHNLYLRPSGLMHAAPGPEALTTGFRYGAAPEGGRPRTTRTVRYPAFRVTFTWSADRHRWLVTQDGSPTVTAAGRRVAPATVVVQYVKIRRSAFHDVLGNYTPYTETVGSGKAEVLRDGRGYDVRWERATAAAGTTFTTPDGSPVNFAKGQVWVVLAKA</sequence>
<reference evidence="5 6" key="1">
    <citation type="submission" date="2019-07" db="EMBL/GenBank/DDBJ databases">
        <title>New species of Amycolatopsis and Streptomyces.</title>
        <authorList>
            <person name="Duangmal K."/>
            <person name="Teo W.F.A."/>
            <person name="Lipun K."/>
        </authorList>
    </citation>
    <scope>NUCLEOTIDE SEQUENCE [LARGE SCALE GENOMIC DNA]</scope>
    <source>
        <strain evidence="5 6">NBRC 109810</strain>
    </source>
</reference>
<protein>
    <submittedName>
        <fullName evidence="5">DUF3048 domain-containing protein</fullName>
    </submittedName>
</protein>
<feature type="region of interest" description="Disordered" evidence="1">
    <location>
        <begin position="34"/>
        <end position="67"/>
    </location>
</feature>
<dbReference type="PROSITE" id="PS51257">
    <property type="entry name" value="PROKAR_LIPOPROTEIN"/>
    <property type="match status" value="1"/>
</dbReference>
<evidence type="ECO:0000313" key="6">
    <source>
        <dbReference type="Proteomes" id="UP000325849"/>
    </source>
</evidence>
<dbReference type="Gene3D" id="3.50.90.10">
    <property type="entry name" value="YerB-like"/>
    <property type="match status" value="1"/>
</dbReference>
<feature type="domain" description="DUF3048" evidence="4">
    <location>
        <begin position="220"/>
        <end position="332"/>
    </location>
</feature>
<feature type="signal peptide" evidence="2">
    <location>
        <begin position="1"/>
        <end position="27"/>
    </location>
</feature>
<keyword evidence="2" id="KW-0732">Signal</keyword>
<dbReference type="EMBL" id="VJZD01000266">
    <property type="protein sequence ID" value="MPY36973.1"/>
    <property type="molecule type" value="Genomic_DNA"/>
</dbReference>
<evidence type="ECO:0000256" key="2">
    <source>
        <dbReference type="SAM" id="SignalP"/>
    </source>
</evidence>
<dbReference type="RefSeq" id="WP_152894586.1">
    <property type="nucleotide sequence ID" value="NZ_VJZD01000266.1"/>
</dbReference>
<gene>
    <name evidence="5" type="ORF">FNH09_38895</name>
</gene>
<proteinExistence type="predicted"/>
<dbReference type="InterPro" id="IPR035328">
    <property type="entry name" value="DUF3048_C"/>
</dbReference>
<accession>A0A5N8VNW0</accession>
<evidence type="ECO:0000259" key="4">
    <source>
        <dbReference type="Pfam" id="PF17479"/>
    </source>
</evidence>